<name>S0A5Z2_9CAUD</name>
<dbReference type="Proteomes" id="UP000014736">
    <property type="component" value="Segment"/>
</dbReference>
<gene>
    <name evidence="1" type="ORF">Phi13:2_gp123</name>
</gene>
<dbReference type="GeneID" id="16881375"/>
<protein>
    <submittedName>
        <fullName evidence="1">Uncharacterized protein</fullName>
    </submittedName>
</protein>
<evidence type="ECO:0000313" key="1">
    <source>
        <dbReference type="EMBL" id="AGO49733.1"/>
    </source>
</evidence>
<dbReference type="KEGG" id="vg:16881375"/>
<sequence length="67" mass="7796">MKKSILLLGALFVLLFTVTPTSVDAQAKDPDTNRVCKVYKVEKTFLYVFSYTSYETRCSHQYTYEEN</sequence>
<reference evidence="2" key="2">
    <citation type="submission" date="2013-03" db="EMBL/GenBank/DDBJ databases">
        <title>The Cellulophaga phages: a novel, diverse, and globally ubiquitous model system.</title>
        <authorList>
            <person name="Holmfeldt K."/>
            <person name="Solonenko N."/>
            <person name="Shah M."/>
            <person name="Corrier K."/>
            <person name="Riemann L."/>
            <person name="VerBerkmoes N.C."/>
            <person name="Sullivan M.B."/>
        </authorList>
    </citation>
    <scope>NUCLEOTIDE SEQUENCE [LARGE SCALE GENOMIC DNA]</scope>
</reference>
<accession>S0A5Z2</accession>
<dbReference type="OrthoDB" id="27355at10239"/>
<proteinExistence type="predicted"/>
<dbReference type="RefSeq" id="YP_008242148.1">
    <property type="nucleotide sequence ID" value="NC_021803.1"/>
</dbReference>
<keyword evidence="2" id="KW-1185">Reference proteome</keyword>
<reference evidence="1 2" key="1">
    <citation type="journal article" date="2013" name="Proc. Natl. Acad. Sci. U.S.A.">
        <title>Twelve previously unknown phage genera are ubiquitous in global oceans.</title>
        <authorList>
            <person name="Holmfeldt K."/>
            <person name="Solonenko N."/>
            <person name="Shah M."/>
            <person name="Corrier K."/>
            <person name="Riemann L."/>
            <person name="Verberkmoes N.C."/>
            <person name="Sullivan M.B."/>
        </authorList>
    </citation>
    <scope>NUCLEOTIDE SEQUENCE [LARGE SCALE GENOMIC DNA]</scope>
    <source>
        <strain evidence="1">Phi13:2</strain>
    </source>
</reference>
<evidence type="ECO:0000313" key="2">
    <source>
        <dbReference type="Proteomes" id="UP000014736"/>
    </source>
</evidence>
<dbReference type="EMBL" id="KC821633">
    <property type="protein sequence ID" value="AGO49733.1"/>
    <property type="molecule type" value="Genomic_DNA"/>
</dbReference>
<organism evidence="1 2">
    <name type="scientific">Cellulophaga phage phi13:2</name>
    <dbReference type="NCBI Taxonomy" id="1328030"/>
    <lineage>
        <taxon>Viruses</taxon>
        <taxon>Duplodnaviria</taxon>
        <taxon>Heunggongvirae</taxon>
        <taxon>Uroviricota</taxon>
        <taxon>Caudoviricetes</taxon>
        <taxon>Pachyviridae</taxon>
        <taxon>Baltivirus</taxon>
        <taxon>Baltivirus phi13duo</taxon>
    </lineage>
</organism>